<sequence length="209" mass="24503">MIASLARWQQPWAELGLVARMELNADLRKRYSEPHRAYHTLHHIAECLELLAQTQTLAQSSASIELAIWFHDAFYDPRKTDNELRSAEWAQRELKRAGASPALQDRIVSLIMVTCHDGDPQTADEELMSDIDLSILGAGAKRFDEYEQQVRQEYRHVPMQQFRSGRRKILSQFLERDPIYFTDWFRSRREAQARTNLQRSLTRLAGKFW</sequence>
<protein>
    <submittedName>
        <fullName evidence="1">Putative metal-dependent HD superfamily phosphohydrolase</fullName>
    </submittedName>
</protein>
<reference evidence="1 2" key="1">
    <citation type="submission" date="2019-03" db="EMBL/GenBank/DDBJ databases">
        <title>Genomic Encyclopedia of Type Strains, Phase IV (KMG-IV): sequencing the most valuable type-strain genomes for metagenomic binning, comparative biology and taxonomic classification.</title>
        <authorList>
            <person name="Goeker M."/>
        </authorList>
    </citation>
    <scope>NUCLEOTIDE SEQUENCE [LARGE SCALE GENOMIC DNA]</scope>
    <source>
        <strain evidence="1 2">DSM 26377</strain>
    </source>
</reference>
<dbReference type="PANTHER" id="PTHR21174:SF0">
    <property type="entry name" value="HD PHOSPHOHYDROLASE FAMILY PROTEIN-RELATED"/>
    <property type="match status" value="1"/>
</dbReference>
<organism evidence="1 2">
    <name type="scientific">Panacagrimonas perspica</name>
    <dbReference type="NCBI Taxonomy" id="381431"/>
    <lineage>
        <taxon>Bacteria</taxon>
        <taxon>Pseudomonadati</taxon>
        <taxon>Pseudomonadota</taxon>
        <taxon>Gammaproteobacteria</taxon>
        <taxon>Nevskiales</taxon>
        <taxon>Nevskiaceae</taxon>
        <taxon>Panacagrimonas</taxon>
    </lineage>
</organism>
<evidence type="ECO:0000313" key="2">
    <source>
        <dbReference type="Proteomes" id="UP000295341"/>
    </source>
</evidence>
<proteinExistence type="predicted"/>
<dbReference type="SUPFAM" id="SSF109604">
    <property type="entry name" value="HD-domain/PDEase-like"/>
    <property type="match status" value="1"/>
</dbReference>
<dbReference type="Proteomes" id="UP000295341">
    <property type="component" value="Unassembled WGS sequence"/>
</dbReference>
<accession>A0A4V3UR97</accession>
<keyword evidence="1" id="KW-0378">Hydrolase</keyword>
<keyword evidence="2" id="KW-1185">Reference proteome</keyword>
<dbReference type="OrthoDB" id="9808993at2"/>
<dbReference type="EMBL" id="SOBT01000008">
    <property type="protein sequence ID" value="TDU30892.1"/>
    <property type="molecule type" value="Genomic_DNA"/>
</dbReference>
<dbReference type="PIRSF" id="PIRSF035170">
    <property type="entry name" value="HD_phosphohydro"/>
    <property type="match status" value="1"/>
</dbReference>
<comment type="caution">
    <text evidence="1">The sequence shown here is derived from an EMBL/GenBank/DDBJ whole genome shotgun (WGS) entry which is preliminary data.</text>
</comment>
<dbReference type="PANTHER" id="PTHR21174">
    <property type="match status" value="1"/>
</dbReference>
<dbReference type="RefSeq" id="WP_133879527.1">
    <property type="nucleotide sequence ID" value="NZ_MWIN01000022.1"/>
</dbReference>
<evidence type="ECO:0000313" key="1">
    <source>
        <dbReference type="EMBL" id="TDU30892.1"/>
    </source>
</evidence>
<dbReference type="Gene3D" id="1.10.3210.10">
    <property type="entry name" value="Hypothetical protein af1432"/>
    <property type="match status" value="1"/>
</dbReference>
<dbReference type="GO" id="GO:0016787">
    <property type="term" value="F:hydrolase activity"/>
    <property type="evidence" value="ECO:0007669"/>
    <property type="project" value="UniProtKB-KW"/>
</dbReference>
<dbReference type="AlphaFoldDB" id="A0A4V3UR97"/>
<dbReference type="InterPro" id="IPR009218">
    <property type="entry name" value="HD_phosphohydro"/>
</dbReference>
<name>A0A4V3UR97_9GAMM</name>
<gene>
    <name evidence="1" type="ORF">DFR24_0249</name>
</gene>